<dbReference type="EMBL" id="CP001127">
    <property type="protein sequence ID" value="ACF88892.1"/>
    <property type="molecule type" value="Genomic_DNA"/>
</dbReference>
<gene>
    <name evidence="1" type="ordered locus">SeSA_A0355</name>
</gene>
<dbReference type="KEGG" id="sew:SeSA_A0355"/>
<name>A0A0N1QSL5_SALSV</name>
<accession>A0A0N1QSL5</accession>
<dbReference type="HOGENOM" id="CLU_2901645_0_0_6"/>
<dbReference type="Proteomes" id="UP000001865">
    <property type="component" value="Chromosome"/>
</dbReference>
<proteinExistence type="predicted"/>
<evidence type="ECO:0000313" key="2">
    <source>
        <dbReference type="Proteomes" id="UP000001865"/>
    </source>
</evidence>
<evidence type="ECO:0000313" key="1">
    <source>
        <dbReference type="EMBL" id="ACF88892.1"/>
    </source>
</evidence>
<dbReference type="AlphaFoldDB" id="A0A0N1QSL5"/>
<reference evidence="1 2" key="1">
    <citation type="journal article" date="2011" name="J. Bacteriol.">
        <title>Comparative genomics of 28 Salmonella enterica isolates: evidence for CRISPR-mediated adaptive sublineage evolution.</title>
        <authorList>
            <person name="Fricke W.F."/>
            <person name="Mammel M.K."/>
            <person name="McDermott P.F."/>
            <person name="Tartera C."/>
            <person name="White D.G."/>
            <person name="Leclerc J.E."/>
            <person name="Ravel J."/>
            <person name="Cebula T.A."/>
        </authorList>
    </citation>
    <scope>NUCLEOTIDE SEQUENCE [LARGE SCALE GENOMIC DNA]</scope>
    <source>
        <strain evidence="1 2">CVM19633</strain>
    </source>
</reference>
<protein>
    <submittedName>
        <fullName evidence="1">Uncharacterized protein</fullName>
    </submittedName>
</protein>
<sequence>MSKYFCPLFLDNGLYPGQVQIHLFLTASLHLTHPLHNVEVKPYVGQFGEEMDFHTDDYRIVI</sequence>
<organism evidence="1 2">
    <name type="scientific">Salmonella schwarzengrund (strain CVM19633)</name>
    <dbReference type="NCBI Taxonomy" id="439843"/>
    <lineage>
        <taxon>Bacteria</taxon>
        <taxon>Pseudomonadati</taxon>
        <taxon>Pseudomonadota</taxon>
        <taxon>Gammaproteobacteria</taxon>
        <taxon>Enterobacterales</taxon>
        <taxon>Enterobacteriaceae</taxon>
        <taxon>Salmonella</taxon>
    </lineage>
</organism>